<feature type="compositionally biased region" description="Polar residues" evidence="1">
    <location>
        <begin position="141"/>
        <end position="150"/>
    </location>
</feature>
<proteinExistence type="predicted"/>
<accession>W3WSP5</accession>
<dbReference type="AlphaFoldDB" id="W3WSP5"/>
<organism evidence="3 4">
    <name type="scientific">Pestalotiopsis fici (strain W106-1 / CGMCC3.15140)</name>
    <dbReference type="NCBI Taxonomy" id="1229662"/>
    <lineage>
        <taxon>Eukaryota</taxon>
        <taxon>Fungi</taxon>
        <taxon>Dikarya</taxon>
        <taxon>Ascomycota</taxon>
        <taxon>Pezizomycotina</taxon>
        <taxon>Sordariomycetes</taxon>
        <taxon>Xylariomycetidae</taxon>
        <taxon>Amphisphaeriales</taxon>
        <taxon>Sporocadaceae</taxon>
        <taxon>Pestalotiopsis</taxon>
    </lineage>
</organism>
<feature type="chain" id="PRO_5004833907" description="Zn(2)-C6 fungal-type domain-containing protein" evidence="2">
    <location>
        <begin position="38"/>
        <end position="792"/>
    </location>
</feature>
<evidence type="ECO:0000256" key="2">
    <source>
        <dbReference type="SAM" id="SignalP"/>
    </source>
</evidence>
<feature type="region of interest" description="Disordered" evidence="1">
    <location>
        <begin position="138"/>
        <end position="170"/>
    </location>
</feature>
<dbReference type="KEGG" id="pfy:PFICI_10762"/>
<evidence type="ECO:0000313" key="4">
    <source>
        <dbReference type="Proteomes" id="UP000030651"/>
    </source>
</evidence>
<reference evidence="4" key="1">
    <citation type="journal article" date="2015" name="BMC Genomics">
        <title>Genomic and transcriptomic analysis of the endophytic fungus Pestalotiopsis fici reveals its lifestyle and high potential for synthesis of natural products.</title>
        <authorList>
            <person name="Wang X."/>
            <person name="Zhang X."/>
            <person name="Liu L."/>
            <person name="Xiang M."/>
            <person name="Wang W."/>
            <person name="Sun X."/>
            <person name="Che Y."/>
            <person name="Guo L."/>
            <person name="Liu G."/>
            <person name="Guo L."/>
            <person name="Wang C."/>
            <person name="Yin W.B."/>
            <person name="Stadler M."/>
            <person name="Zhang X."/>
            <person name="Liu X."/>
        </authorList>
    </citation>
    <scope>NUCLEOTIDE SEQUENCE [LARGE SCALE GENOMIC DNA]</scope>
    <source>
        <strain evidence="4">W106-1 / CGMCC3.15140</strain>
    </source>
</reference>
<keyword evidence="4" id="KW-1185">Reference proteome</keyword>
<dbReference type="OMA" id="HHAKESS"/>
<keyword evidence="2" id="KW-0732">Signal</keyword>
<dbReference type="Proteomes" id="UP000030651">
    <property type="component" value="Unassembled WGS sequence"/>
</dbReference>
<dbReference type="InParanoid" id="W3WSP5"/>
<evidence type="ECO:0000313" key="3">
    <source>
        <dbReference type="EMBL" id="ETS76888.1"/>
    </source>
</evidence>
<dbReference type="RefSeq" id="XP_007837534.1">
    <property type="nucleotide sequence ID" value="XM_007839343.1"/>
</dbReference>
<dbReference type="OrthoDB" id="5362630at2759"/>
<dbReference type="InterPro" id="IPR052973">
    <property type="entry name" value="Fungal_sec-metab_reg_TF"/>
</dbReference>
<dbReference type="PANTHER" id="PTHR35392:SF3">
    <property type="entry name" value="ZN(2)-C6 FUNGAL-TYPE DOMAIN-CONTAINING PROTEIN"/>
    <property type="match status" value="1"/>
</dbReference>
<gene>
    <name evidence="3" type="ORF">PFICI_10762</name>
</gene>
<evidence type="ECO:0000256" key="1">
    <source>
        <dbReference type="SAM" id="MobiDB-lite"/>
    </source>
</evidence>
<name>W3WSP5_PESFW</name>
<dbReference type="GeneID" id="19275775"/>
<feature type="compositionally biased region" description="Low complexity" evidence="1">
    <location>
        <begin position="287"/>
        <end position="311"/>
    </location>
</feature>
<feature type="region of interest" description="Disordered" evidence="1">
    <location>
        <begin position="284"/>
        <end position="327"/>
    </location>
</feature>
<dbReference type="STRING" id="1229662.W3WSP5"/>
<dbReference type="HOGENOM" id="CLU_354543_0_0_1"/>
<dbReference type="EMBL" id="KI912116">
    <property type="protein sequence ID" value="ETS76888.1"/>
    <property type="molecule type" value="Genomic_DNA"/>
</dbReference>
<protein>
    <recommendedName>
        <fullName evidence="5">Zn(2)-C6 fungal-type domain-containing protein</fullName>
    </recommendedName>
</protein>
<dbReference type="PANTHER" id="PTHR35392">
    <property type="entry name" value="ZN(II)2CYS6 TRANSCRIPTION FACTOR (EUROFUNG)-RELATED-RELATED"/>
    <property type="match status" value="1"/>
</dbReference>
<feature type="signal peptide" evidence="2">
    <location>
        <begin position="1"/>
        <end position="37"/>
    </location>
</feature>
<evidence type="ECO:0008006" key="5">
    <source>
        <dbReference type="Google" id="ProtNLM"/>
    </source>
</evidence>
<dbReference type="eggNOG" id="ENOG502RAQ3">
    <property type="taxonomic scope" value="Eukaryota"/>
</dbReference>
<sequence length="792" mass="89953">MATAADGSVEYWPCWHQASRLMLPVVTTGALLSSVSSAPADQEIGIDVGYQCEPTMGPGGRSNLLGGETRRAMPNAALQPPVYTTVPYQYVSDFAQVPTAFIPNGTPLCVPSSSAFEFCVPVMRYQPLDPGWHCQDMPSHQPFTQGNQNYDDLPNEPALGDDGSATMSSPHSDIPLPGDIPFSGFDGVPYQHQHYHDLSFIDFPLIAMDDNGFPVYQPMEEFLQLGDDSDHQYSPVIPFCMCPEWPDSSQSSVDSLSSIQDEPYQMIHPVLPVESDYFRHEFTEEYSTTPPSGPSRNSSRSSRTGETRNTGGRSGPLDPSAREQASKTRQIGACRRCSWQKNKCEPGPDGTNGPCLPCFKILTNDSKKVVHRLPCNRSKLTDAVMFRTGGLNFTKRRGWEGAAMMDMRPDDWADDSIITIRLTLGYCDQPIELQVRRFVPQEGVDMISRFWLDPHGRQQTTKIAPYALHNIKAHRAVLVSHVMANAFQAIKRYAENKTVHPIVTETYKVAWDHMRAVDYQSPSSKVKAKEFMEDLFKLWFAMKNTLGSAWLLGDPGQRETLYMSPDERDGHPFPDKISAPRLVCQQFDAINYCSMLNPWRTAFFKKLDQIMAAKIDPKMLYTVYLAIFILLHEVSNTSKDRYWHARHKKDVQRRYDMELFMEQLHDGANQLLYAWHYYKCGFNPLDANPNDANPLDADWVKVTDERTTDIFNHMTTDQARVMVHHAKESSNGTVPETRAERKGWNGLVFNPQEKSPLIWERDMHFVSQMFNDDWQHSRVWSRAIDHGQPQRL</sequence>